<evidence type="ECO:0000313" key="3">
    <source>
        <dbReference type="Proteomes" id="UP000010824"/>
    </source>
</evidence>
<feature type="domain" description="CD-NTase-associated protein 12/Pycsar effector protein TIR" evidence="1">
    <location>
        <begin position="245"/>
        <end position="361"/>
    </location>
</feature>
<organism evidence="2 3">
    <name type="scientific">Methanoregula formicica (strain DSM 22288 / NBRC 105244 / SMSP)</name>
    <dbReference type="NCBI Taxonomy" id="593750"/>
    <lineage>
        <taxon>Archaea</taxon>
        <taxon>Methanobacteriati</taxon>
        <taxon>Methanobacteriota</taxon>
        <taxon>Stenosarchaea group</taxon>
        <taxon>Methanomicrobia</taxon>
        <taxon>Methanomicrobiales</taxon>
        <taxon>Methanoregulaceae</taxon>
        <taxon>Methanoregula</taxon>
    </lineage>
</organism>
<dbReference type="InterPro" id="IPR019302">
    <property type="entry name" value="CAP12/PCTIR_TIR_dom"/>
</dbReference>
<dbReference type="Proteomes" id="UP000010824">
    <property type="component" value="Chromosome"/>
</dbReference>
<reference evidence="3" key="1">
    <citation type="submission" date="2011-12" db="EMBL/GenBank/DDBJ databases">
        <title>Complete sequence of Methanoregula formicicum SMSP.</title>
        <authorList>
            <person name="Lucas S."/>
            <person name="Han J."/>
            <person name="Lapidus A."/>
            <person name="Cheng J.-F."/>
            <person name="Goodwin L."/>
            <person name="Pitluck S."/>
            <person name="Peters L."/>
            <person name="Ovchinnikova G."/>
            <person name="Teshima H."/>
            <person name="Detter J.C."/>
            <person name="Han C."/>
            <person name="Tapia R."/>
            <person name="Land M."/>
            <person name="Hauser L."/>
            <person name="Kyrpides N."/>
            <person name="Ivanova N."/>
            <person name="Pagani I."/>
            <person name="Imachi H."/>
            <person name="Tamaki H."/>
            <person name="Sekiguchi Y."/>
            <person name="Kamagata Y."/>
            <person name="Cadillo-Quiroz H."/>
            <person name="Zinder S."/>
            <person name="Liu W.-T."/>
            <person name="Woyke T."/>
        </authorList>
    </citation>
    <scope>NUCLEOTIDE SEQUENCE [LARGE SCALE GENOMIC DNA]</scope>
    <source>
        <strain evidence="3">DSM 22288 / NBRC 105244 / SMSP</strain>
    </source>
</reference>
<reference evidence="2 3" key="2">
    <citation type="journal article" date="2014" name="Genome Announc.">
        <title>Complete Genome Sequence of Methanoregula formicica SMSPT, a Mesophilic Hydrogenotrophic Methanogen Isolated from a Methanogenic Upflow Anaerobic Sludge Blanket Reactor.</title>
        <authorList>
            <person name="Yamamoto K."/>
            <person name="Tamaki H."/>
            <person name="Cadillo-Quiroz H."/>
            <person name="Imachi H."/>
            <person name="Kyrpides N."/>
            <person name="Woyke T."/>
            <person name="Goodwin L."/>
            <person name="Zinder S.H."/>
            <person name="Kamagata Y."/>
            <person name="Liu W.T."/>
        </authorList>
    </citation>
    <scope>NUCLEOTIDE SEQUENCE [LARGE SCALE GENOMIC DNA]</scope>
    <source>
        <strain evidence="3">DSM 22288 / NBRC 105244 / SMSP</strain>
    </source>
</reference>
<dbReference type="KEGG" id="mfo:Metfor_1043"/>
<dbReference type="eggNOG" id="arCOG13269">
    <property type="taxonomic scope" value="Archaea"/>
</dbReference>
<dbReference type="InParanoid" id="L0HBG8"/>
<evidence type="ECO:0000259" key="1">
    <source>
        <dbReference type="Pfam" id="PF10137"/>
    </source>
</evidence>
<dbReference type="RefSeq" id="WP_015285056.1">
    <property type="nucleotide sequence ID" value="NC_019943.1"/>
</dbReference>
<dbReference type="AlphaFoldDB" id="L0HBG8"/>
<dbReference type="GO" id="GO:0050135">
    <property type="term" value="F:NADP+ nucleosidase activity"/>
    <property type="evidence" value="ECO:0007669"/>
    <property type="project" value="InterPro"/>
</dbReference>
<name>L0HBG8_METFS</name>
<keyword evidence="3" id="KW-1185">Reference proteome</keyword>
<dbReference type="Pfam" id="PF10137">
    <property type="entry name" value="CAP12-PCTIR_TIR"/>
    <property type="match status" value="1"/>
</dbReference>
<proteinExistence type="predicted"/>
<dbReference type="HOGENOM" id="CLU_758162_0_0_2"/>
<protein>
    <submittedName>
        <fullName evidence="2">Putative nucleotide-binding protein containing TIR-like domain</fullName>
    </submittedName>
</protein>
<accession>L0HBG8</accession>
<dbReference type="GeneID" id="14310356"/>
<gene>
    <name evidence="2" type="ordered locus">Metfor_1043</name>
</gene>
<sequence>MENKKTIETKDINRVPPKEKLTQKRNPISQSIIPMYSLERSLEIAKVICDQFAAKGGEPHLIAKTMNLSPTSNTWRMLTGSAIAYGITQGGYKVPEITITPLGKSIIIPTEDGEKENALVTAVLKPKIINDFFKKYDKAKLPTKDIGKNVLFSLGIPQERTENAFDVIVENGKFCGIITETKTGYYISVTTKPTTKNHDDHESLKDSTILDTEMEDSGVVQAVQKISEKYSPVKTECVEKVKNNRVFISHGKNKQIVDQLKEIIKFGKYEPIISVERESTSKPVPDKVLDDMRSCFAGVIIINNEGELIDQTGKTHKKINDNVLIEIGAALALYGRNNILLVQNGITLPSNLQGLYRCEYEGEVLDTKALIKLLTTFNEFS</sequence>
<evidence type="ECO:0000313" key="2">
    <source>
        <dbReference type="EMBL" id="AGB02092.1"/>
    </source>
</evidence>
<dbReference type="EMBL" id="CP003167">
    <property type="protein sequence ID" value="AGB02092.1"/>
    <property type="molecule type" value="Genomic_DNA"/>
</dbReference>
<dbReference type="OrthoDB" id="386561at2157"/>